<feature type="site" description="Interaction with substrate tRNA" evidence="10">
    <location>
        <position position="111"/>
    </location>
</feature>
<evidence type="ECO:0000256" key="5">
    <source>
        <dbReference type="ARBA" id="ARBA00022694"/>
    </source>
</evidence>
<dbReference type="GO" id="GO:0005524">
    <property type="term" value="F:ATP binding"/>
    <property type="evidence" value="ECO:0007669"/>
    <property type="project" value="UniProtKB-UniRule"/>
</dbReference>
<feature type="binding site" evidence="10">
    <location>
        <begin position="12"/>
        <end position="17"/>
    </location>
    <ligand>
        <name>substrate</name>
    </ligand>
</feature>
<comment type="function">
    <text evidence="2 10 12">Catalyzes the transfer of a dimethylallyl group onto the adenine at position 37 in tRNAs that read codons beginning with uridine, leading to the formation of N6-(dimethylallyl)adenosine (i(6)A).</text>
</comment>
<evidence type="ECO:0000313" key="15">
    <source>
        <dbReference type="Proteomes" id="UP001224674"/>
    </source>
</evidence>
<keyword evidence="6 10" id="KW-0547">Nucleotide-binding</keyword>
<comment type="catalytic activity">
    <reaction evidence="9 10 11">
        <text>adenosine(37) in tRNA + dimethylallyl diphosphate = N(6)-dimethylallyladenosine(37) in tRNA + diphosphate</text>
        <dbReference type="Rhea" id="RHEA:26482"/>
        <dbReference type="Rhea" id="RHEA-COMP:10162"/>
        <dbReference type="Rhea" id="RHEA-COMP:10375"/>
        <dbReference type="ChEBI" id="CHEBI:33019"/>
        <dbReference type="ChEBI" id="CHEBI:57623"/>
        <dbReference type="ChEBI" id="CHEBI:74411"/>
        <dbReference type="ChEBI" id="CHEBI:74415"/>
        <dbReference type="EC" id="2.5.1.75"/>
    </reaction>
</comment>
<evidence type="ECO:0000313" key="14">
    <source>
        <dbReference type="EMBL" id="WGH94066.1"/>
    </source>
</evidence>
<evidence type="ECO:0000256" key="9">
    <source>
        <dbReference type="ARBA" id="ARBA00049563"/>
    </source>
</evidence>
<dbReference type="Pfam" id="PF01715">
    <property type="entry name" value="IPPT"/>
    <property type="match status" value="1"/>
</dbReference>
<comment type="similarity">
    <text evidence="3 10 13">Belongs to the IPP transferase family.</text>
</comment>
<dbReference type="Gene3D" id="3.40.50.300">
    <property type="entry name" value="P-loop containing nucleotide triphosphate hydrolases"/>
    <property type="match status" value="1"/>
</dbReference>
<dbReference type="AlphaFoldDB" id="A0AAJ6DDC3"/>
<keyword evidence="8 10" id="KW-0460">Magnesium</keyword>
<evidence type="ECO:0000256" key="4">
    <source>
        <dbReference type="ARBA" id="ARBA00022679"/>
    </source>
</evidence>
<feature type="region of interest" description="Interaction with substrate tRNA" evidence="10">
    <location>
        <begin position="41"/>
        <end position="44"/>
    </location>
</feature>
<evidence type="ECO:0000256" key="6">
    <source>
        <dbReference type="ARBA" id="ARBA00022741"/>
    </source>
</evidence>
<protein>
    <recommendedName>
        <fullName evidence="10">tRNA dimethylallyltransferase</fullName>
        <ecNumber evidence="10">2.5.1.75</ecNumber>
    </recommendedName>
    <alternativeName>
        <fullName evidence="10">Dimethylallyl diphosphate:tRNA dimethylallyltransferase</fullName>
        <shortName evidence="10">DMAPP:tRNA dimethylallyltransferase</shortName>
        <shortName evidence="10">DMATase</shortName>
    </alternativeName>
    <alternativeName>
        <fullName evidence="10">Isopentenyl-diphosphate:tRNA isopentenyltransferase</fullName>
        <shortName evidence="10">IPP transferase</shortName>
        <shortName evidence="10">IPPT</shortName>
        <shortName evidence="10">IPTase</shortName>
    </alternativeName>
</protein>
<feature type="binding site" evidence="10">
    <location>
        <begin position="10"/>
        <end position="17"/>
    </location>
    <ligand>
        <name>ATP</name>
        <dbReference type="ChEBI" id="CHEBI:30616"/>
    </ligand>
</feature>
<evidence type="ECO:0000256" key="7">
    <source>
        <dbReference type="ARBA" id="ARBA00022840"/>
    </source>
</evidence>
<evidence type="ECO:0000256" key="1">
    <source>
        <dbReference type="ARBA" id="ARBA00001946"/>
    </source>
</evidence>
<dbReference type="NCBIfam" id="TIGR00174">
    <property type="entry name" value="miaA"/>
    <property type="match status" value="1"/>
</dbReference>
<dbReference type="EC" id="2.5.1.75" evidence="10"/>
<evidence type="ECO:0000256" key="10">
    <source>
        <dbReference type="HAMAP-Rule" id="MF_00185"/>
    </source>
</evidence>
<proteinExistence type="inferred from homology"/>
<reference evidence="14 15" key="1">
    <citation type="submission" date="2023-03" db="EMBL/GenBank/DDBJ databases">
        <title>Complete genome sequences of several Auritidibacter ignavus strains isolated from ear infections.</title>
        <authorList>
            <person name="Baehr T."/>
            <person name="Baumhoegger A.M."/>
        </authorList>
    </citation>
    <scope>NUCLEOTIDE SEQUENCE [LARGE SCALE GENOMIC DNA]</scope>
    <source>
        <strain evidence="14 15">BABAE-6</strain>
    </source>
</reference>
<organism evidence="14 15">
    <name type="scientific">Auritidibacter ignavus</name>
    <dbReference type="NCBI Taxonomy" id="678932"/>
    <lineage>
        <taxon>Bacteria</taxon>
        <taxon>Bacillati</taxon>
        <taxon>Actinomycetota</taxon>
        <taxon>Actinomycetes</taxon>
        <taxon>Micrococcales</taxon>
        <taxon>Micrococcaceae</taxon>
        <taxon>Auritidibacter</taxon>
    </lineage>
</organism>
<keyword evidence="4 10" id="KW-0808">Transferase</keyword>
<sequence>MPEPVVAIVGPTATGKSDLALDLAVEYSEGPGPGAEIINADSMQFYPGMDIGTAKVPEALRRGIVHHLIDILPLHAEASVAEFQIGARRAIETIRAEQPDGSAMPILVGGSGLYVRAALDDLEFPPTDPDLRARLTQEAEVVGIQVMTERLRSVDPDSAARLDDDRRIIRALEVHELTGRPFSSYMPQRRYAAGIPPVVQIGLRLNRDRLHQRIRDRVLAMLEQGWLEEVQRLVAQGITDSPTASRAIGYRQLLEVLEGRLPLDEAVEKIVIATRQFAKRQETWFSADPRVHWINADAPDRLQQAHKLIAVAQQRT</sequence>
<evidence type="ECO:0000256" key="3">
    <source>
        <dbReference type="ARBA" id="ARBA00005842"/>
    </source>
</evidence>
<evidence type="ECO:0000256" key="8">
    <source>
        <dbReference type="ARBA" id="ARBA00022842"/>
    </source>
</evidence>
<evidence type="ECO:0000256" key="13">
    <source>
        <dbReference type="RuleBase" id="RU003785"/>
    </source>
</evidence>
<dbReference type="InterPro" id="IPR039657">
    <property type="entry name" value="Dimethylallyltransferase"/>
</dbReference>
<evidence type="ECO:0000256" key="11">
    <source>
        <dbReference type="RuleBase" id="RU003783"/>
    </source>
</evidence>
<dbReference type="PANTHER" id="PTHR11088">
    <property type="entry name" value="TRNA DIMETHYLALLYLTRANSFERASE"/>
    <property type="match status" value="1"/>
</dbReference>
<dbReference type="GO" id="GO:0052381">
    <property type="term" value="F:tRNA dimethylallyltransferase activity"/>
    <property type="evidence" value="ECO:0007669"/>
    <property type="project" value="UniProtKB-UniRule"/>
</dbReference>
<dbReference type="Proteomes" id="UP001224674">
    <property type="component" value="Chromosome"/>
</dbReference>
<name>A0AAJ6DDC3_9MICC</name>
<comment type="subunit">
    <text evidence="10">Monomer.</text>
</comment>
<dbReference type="HAMAP" id="MF_00185">
    <property type="entry name" value="IPP_trans"/>
    <property type="match status" value="1"/>
</dbReference>
<comment type="cofactor">
    <cofactor evidence="1 10">
        <name>Mg(2+)</name>
        <dbReference type="ChEBI" id="CHEBI:18420"/>
    </cofactor>
</comment>
<dbReference type="Gene3D" id="1.10.20.140">
    <property type="match status" value="1"/>
</dbReference>
<keyword evidence="15" id="KW-1185">Reference proteome</keyword>
<keyword evidence="5 10" id="KW-0819">tRNA processing</keyword>
<dbReference type="SUPFAM" id="SSF52540">
    <property type="entry name" value="P-loop containing nucleoside triphosphate hydrolases"/>
    <property type="match status" value="1"/>
</dbReference>
<evidence type="ECO:0000256" key="12">
    <source>
        <dbReference type="RuleBase" id="RU003784"/>
    </source>
</evidence>
<accession>A0AAJ6DDC3</accession>
<keyword evidence="7 10" id="KW-0067">ATP-binding</keyword>
<comment type="caution">
    <text evidence="10">Lacks conserved residue(s) required for the propagation of feature annotation.</text>
</comment>
<dbReference type="EMBL" id="CP122566">
    <property type="protein sequence ID" value="WGH94066.1"/>
    <property type="molecule type" value="Genomic_DNA"/>
</dbReference>
<dbReference type="InterPro" id="IPR027417">
    <property type="entry name" value="P-loop_NTPase"/>
</dbReference>
<gene>
    <name evidence="10 14" type="primary">miaA</name>
    <name evidence="14" type="ORF">QDX21_04545</name>
</gene>
<feature type="site" description="Interaction with substrate tRNA" evidence="10">
    <location>
        <position position="132"/>
    </location>
</feature>
<dbReference type="RefSeq" id="WP_279675249.1">
    <property type="nucleotide sequence ID" value="NZ_CP122566.1"/>
</dbReference>
<dbReference type="InterPro" id="IPR018022">
    <property type="entry name" value="IPT"/>
</dbReference>
<evidence type="ECO:0000256" key="2">
    <source>
        <dbReference type="ARBA" id="ARBA00003213"/>
    </source>
</evidence>
<dbReference type="GO" id="GO:0006400">
    <property type="term" value="P:tRNA modification"/>
    <property type="evidence" value="ECO:0007669"/>
    <property type="project" value="TreeGrafter"/>
</dbReference>
<dbReference type="PANTHER" id="PTHR11088:SF60">
    <property type="entry name" value="TRNA DIMETHYLALLYLTRANSFERASE"/>
    <property type="match status" value="1"/>
</dbReference>